<comment type="caution">
    <text evidence="4">The sequence shown here is derived from an EMBL/GenBank/DDBJ whole genome shotgun (WGS) entry which is preliminary data.</text>
</comment>
<protein>
    <submittedName>
        <fullName evidence="4">Uncharacterized protein</fullName>
    </submittedName>
</protein>
<feature type="domain" description="Rab-GAP TBC" evidence="2">
    <location>
        <begin position="1271"/>
        <end position="1477"/>
    </location>
</feature>
<dbReference type="SUPFAM" id="SSF47923">
    <property type="entry name" value="Ypt/Rab-GAP domain of gyp1p"/>
    <property type="match status" value="2"/>
</dbReference>
<dbReference type="InterPro" id="IPR001763">
    <property type="entry name" value="Rhodanese-like_dom"/>
</dbReference>
<dbReference type="InterPro" id="IPR000195">
    <property type="entry name" value="Rab-GAP-TBC_dom"/>
</dbReference>
<organism evidence="4 5">
    <name type="scientific">Leishmania tarentolae</name>
    <name type="common">Sauroleishmania tarentolae</name>
    <dbReference type="NCBI Taxonomy" id="5689"/>
    <lineage>
        <taxon>Eukaryota</taxon>
        <taxon>Discoba</taxon>
        <taxon>Euglenozoa</taxon>
        <taxon>Kinetoplastea</taxon>
        <taxon>Metakinetoplastina</taxon>
        <taxon>Trypanosomatida</taxon>
        <taxon>Trypanosomatidae</taxon>
        <taxon>Leishmaniinae</taxon>
        <taxon>Leishmania</taxon>
        <taxon>lizard Leishmania</taxon>
    </lineage>
</organism>
<dbReference type="PANTHER" id="PTHR22957">
    <property type="entry name" value="TBC1 DOMAIN FAMILY MEMBER GTPASE-ACTIVATING PROTEIN"/>
    <property type="match status" value="1"/>
</dbReference>
<dbReference type="OrthoDB" id="1668230at2759"/>
<dbReference type="Proteomes" id="UP000419144">
    <property type="component" value="Unassembled WGS sequence"/>
</dbReference>
<feature type="region of interest" description="Disordered" evidence="1">
    <location>
        <begin position="936"/>
        <end position="957"/>
    </location>
</feature>
<proteinExistence type="predicted"/>
<dbReference type="Gene3D" id="1.10.472.80">
    <property type="entry name" value="Ypt/Rab-GAP domain of gyp1p, domain 3"/>
    <property type="match status" value="1"/>
</dbReference>
<evidence type="ECO:0000313" key="5">
    <source>
        <dbReference type="Proteomes" id="UP000419144"/>
    </source>
</evidence>
<gene>
    <name evidence="4" type="ORF">LtaPh_0105800</name>
</gene>
<evidence type="ECO:0000259" key="3">
    <source>
        <dbReference type="PROSITE" id="PS50206"/>
    </source>
</evidence>
<name>A0A640K8G7_LEITA</name>
<accession>A0A640K8G7</accession>
<feature type="domain" description="Rhodanese" evidence="3">
    <location>
        <begin position="1808"/>
        <end position="1836"/>
    </location>
</feature>
<keyword evidence="5" id="KW-1185">Reference proteome</keyword>
<dbReference type="Gene3D" id="1.10.8.270">
    <property type="entry name" value="putative rabgap domain of human tbc1 domain family member 14 like domains"/>
    <property type="match status" value="1"/>
</dbReference>
<dbReference type="InterPro" id="IPR035969">
    <property type="entry name" value="Rab-GAP_TBC_sf"/>
</dbReference>
<dbReference type="GO" id="GO:0005096">
    <property type="term" value="F:GTPase activator activity"/>
    <property type="evidence" value="ECO:0007669"/>
    <property type="project" value="TreeGrafter"/>
</dbReference>
<dbReference type="PANTHER" id="PTHR22957:SF168">
    <property type="entry name" value="TBC DOMAIN-CONTAINING PROTEIN KINASE-LIKE PROTEIN"/>
    <property type="match status" value="1"/>
</dbReference>
<dbReference type="FunFam" id="1.10.8.270:FF:000044">
    <property type="entry name" value="TBC Kinase homolog"/>
    <property type="match status" value="1"/>
</dbReference>
<dbReference type="PROSITE" id="PS50206">
    <property type="entry name" value="RHODANESE_3"/>
    <property type="match status" value="1"/>
</dbReference>
<evidence type="ECO:0000313" key="4">
    <source>
        <dbReference type="EMBL" id="GET85415.1"/>
    </source>
</evidence>
<feature type="compositionally biased region" description="Low complexity" evidence="1">
    <location>
        <begin position="936"/>
        <end position="952"/>
    </location>
</feature>
<dbReference type="EMBL" id="BLBS01000001">
    <property type="protein sequence ID" value="GET85415.1"/>
    <property type="molecule type" value="Genomic_DNA"/>
</dbReference>
<feature type="region of interest" description="Disordered" evidence="1">
    <location>
        <begin position="1593"/>
        <end position="1612"/>
    </location>
</feature>
<dbReference type="VEuPathDB" id="TriTrypDB:LtaPh_0105800"/>
<dbReference type="PROSITE" id="PS50086">
    <property type="entry name" value="TBC_RABGAP"/>
    <property type="match status" value="1"/>
</dbReference>
<dbReference type="FunFam" id="1.10.472.80:FF:000096">
    <property type="entry name" value="GTPase activating protein, putative"/>
    <property type="match status" value="1"/>
</dbReference>
<dbReference type="SMART" id="SM00164">
    <property type="entry name" value="TBC"/>
    <property type="match status" value="1"/>
</dbReference>
<evidence type="ECO:0000256" key="1">
    <source>
        <dbReference type="SAM" id="MobiDB-lite"/>
    </source>
</evidence>
<sequence>MSSLASSASQTSGGVVTGQRGRHCFATARGGGAASYMMGIDSALRVGPTGARGAGCASAARQSLADAVPSSSCSILVDVDGLRCEVRSMRSVPHALYSTLSVSHVLAAYVQQLIDDFTGSLLLCRPAMRCARSSSSPVVQAGSGTPPAQGQLQSSTATTLCTADLTVNSALSSEDEEACLWLRLCHLHMEKQRHSTPPESTGADVPAMAERRKAGARTGSVAEQLIALFATADQERCRHVRSGRTRERDGESHDAAAALMPSLLSSRLRFQPMLQDMRYLAQHLLLPRHAWPYQQREWVIVYEDVAVTLRDRLSRYRRSAMRGRAQDAAGLCRNDDDTENRDAAGVLTDKHRLYPAEELHQLWHTLWELLGAAWRQRDRLWGAYRHLHGPHRLPPLCLSEQAPHAVPPGVHACPIVREQYEASLARVRSSAACPSHPAPAAPAAPHAEDSCAFGPFTSADIGISAQRLYVLRQPLAAVLRTLRVSVPSTGRGPILTSATALAGSQYVDDPLPRSEAASTPVRTTDAATPLVVPLFDTTTQDAQLASAAVPYVSPEVYVSLQQAQQQQQQRRQSASSTPSPMVAWPPVHSFSDDVWNAAVVVLEAALSGFCATDAFMCHLARPSLQSRGADLLDASTASSVSSVSSSVYSDVLLLLGKRHAMPRAAAHNFLYTALHHLQAALKQCSGDVLDDRGNDDGTTAVPLPSPTRLADEWVCYLCRAYGRASLESGGVFAEVASKGLHWRRSERWNTFGMAHFRATTASTSAAWVHGWPSTSSFMPSGMADGAGGHRHAPAAAICAVSTLAGTAVGMGTPGDADDNVGGFPASVTGAMTSARPQPPAGPLGSVAQRESAGVTGTSAPSSPLSVLTPLSPASLSANGGSDAAALLWRPQRQLDRTFGTLDTPLLRLPSPRQCRAALEGKPGGTRRSRAVSTLGRTAAAPAAAVGPPTCGATDDDDDDAGDVWAVLSSHLRRGRMTAIATGAPAAPAGKANGSAAEAGDADCVDELLRLLFFCLVRAIRCYRADNGARTAIVGDAAGKGDAPADVEWYQYAAMNHPFFRGVAERGLLTTYKTVACGSGGGGGFSASAFAATTLPALNLYIPAAVLLATVREMKATWKASSDNVCPERVVKQATSLRTLIGDDMRAWETSSGGSRGRMHLQQQQYPLPMNLFVDTAATLLPPPVNRAQRALDGVLSPIDLDLAAQLEYTQQLRRLLRSGSDVAAAAAGVERGHGGKAAAAAVRVRAYLNSFLMPNTDRGTDGVVAYSPFYPLPPTLRGEVWGCLLRVPPSACTREALLAHAVHETAAKPTPHDRQLSVDIPRCHAYHPLLSSSSGSAQLKRILRAWLYLHPKNAYWQGLDSVCAVLLTVSNTNEALVLAQLTAIVDRFIAHDEDRERPRTGAAASPLLAVRKPTMAEQLRRLVVVLRYCDPLLAHYLFDVLGCTPELYAISWLLTLFSHSLPTRKVYLLWDLLFVEDDVACLVALCAVVIVHKREVLMSTDFSGCLASFSSGASSMNVAAVVGDARWLMKVVPPSVLSGKRQDGLDIVHGCGRADADAAIDRPRHSGDDGNGVTAVALLAVEDVAAALAASGTKISDGGGKEEEEGSGGPHWFDSGVYLVDVREQPAASAPQDAVLGAIRVPLCAAACPTAHAPATSATAAETGAPLPCREVPERRVSVFANDVGDTDGDMAGDTAGAGWGIVEQQELMQEQQRAEQEAVARQVEDAAAIIVRCVGNPAMAAITPRVWRAPENHAAPSRTSSQPSWLSCPWPVHPIVLKASRALHVVLLTSGVADAHELALAHQLGVKLNACGVHNVSILRGGVASVRRALPELVVRCAPST</sequence>
<dbReference type="Pfam" id="PF00566">
    <property type="entry name" value="RabGAP-TBC"/>
    <property type="match status" value="1"/>
</dbReference>
<reference evidence="4" key="1">
    <citation type="submission" date="2019-11" db="EMBL/GenBank/DDBJ databases">
        <title>Leishmania tarentolae CDS.</title>
        <authorList>
            <person name="Goto Y."/>
            <person name="Yamagishi J."/>
        </authorList>
    </citation>
    <scope>NUCLEOTIDE SEQUENCE [LARGE SCALE GENOMIC DNA]</scope>
    <source>
        <strain evidence="4">Parrot Tar II</strain>
    </source>
</reference>
<evidence type="ECO:0000259" key="2">
    <source>
        <dbReference type="PROSITE" id="PS50086"/>
    </source>
</evidence>
<feature type="region of interest" description="Disordered" evidence="1">
    <location>
        <begin position="830"/>
        <end position="865"/>
    </location>
</feature>